<protein>
    <submittedName>
        <fullName evidence="4">Bifunctional diguanylate cyclase/phosphodiesterase</fullName>
    </submittedName>
</protein>
<sequence>MDDQETGGHAGRRPSRPTLWVLGITTALVALTGLALWAAPVAPALHTGPHGGLSLPWWVLALGFAATEATVLHIQVKREAQTVAVSEFPLVLGLFFAGPLPLLAGRLVGSAAVLLFHRRSAPLKTTFNLALAGAETGIAVLVFGAVGHLGEGSPLLWLAALLAALLANAVGIVAIGLVIAVFEGGLRPAALAREAVTGQAVAPMVVAVALVAVTSLAADVRSAVLLLLAAAGLLAAYRAYAALSDRHLNLERLYRFTQAVTSSPEIDVVLGNVLGEARELLKAERAEVVFPAPGGGQVARVLLGPSGRLSRSEEPRTPVDEWLLQAVVGGDEAQLLPRTTRHTPARAWLAARAAHEAIAVPLRGGAGTVGVLVVTDRLGDVRTFDESDVLLLETVANHASVALQNGELVDRLRHDALHDALTGLPNRAFLQRRLAPALDDVRDGRSAGAVVMILDLDGFKEVNDTLGHQQGDALLVEVAARLVSAVGEAGTVTRLGGDEFAVLVTDTADEDRAVRLGRRLLRALEQPVALDGLEVEVGGSLGIALAPAHATDPAGLLKRADVAMYDAKGTARGLRVYAPDLDTGDPRRLALVSELRTALATGGIEVHVQPQARTTTGEVVSVEALVRWDHPETGRISPEEFVPIAERTGLIGALTTRVLDRSLAACAAWRAAGHDLGIAVNLSARSLHDADLVDEVARLLARYGVPAGRLTLEVTEGSVMADPARAIALLHQLRDLGVRLSVDDFGTGYSSLSYLKRLPVHEVKIDRSFVTGLQNGSEDVAIVRAVTDLGRHLGLEVVAEGVEDAATWELLREMGCDLVQGWHLSRPMPAAELLPWLRLRPVAPAVLRAV</sequence>
<feature type="transmembrane region" description="Helical" evidence="1">
    <location>
        <begin position="127"/>
        <end position="149"/>
    </location>
</feature>
<dbReference type="Gene3D" id="3.30.70.270">
    <property type="match status" value="1"/>
</dbReference>
<evidence type="ECO:0000259" key="3">
    <source>
        <dbReference type="PROSITE" id="PS50887"/>
    </source>
</evidence>
<dbReference type="Pfam" id="PF13185">
    <property type="entry name" value="GAF_2"/>
    <property type="match status" value="1"/>
</dbReference>
<keyword evidence="1" id="KW-1133">Transmembrane helix</keyword>
<comment type="caution">
    <text evidence="4">The sequence shown here is derived from an EMBL/GenBank/DDBJ whole genome shotgun (WGS) entry which is preliminary data.</text>
</comment>
<dbReference type="PANTHER" id="PTHR33121:SF70">
    <property type="entry name" value="SIGNALING PROTEIN YKOW"/>
    <property type="match status" value="1"/>
</dbReference>
<dbReference type="RefSeq" id="WP_387984968.1">
    <property type="nucleotide sequence ID" value="NZ_JBHSGR010000001.1"/>
</dbReference>
<evidence type="ECO:0000259" key="2">
    <source>
        <dbReference type="PROSITE" id="PS50883"/>
    </source>
</evidence>
<evidence type="ECO:0000313" key="5">
    <source>
        <dbReference type="Proteomes" id="UP001596025"/>
    </source>
</evidence>
<keyword evidence="5" id="KW-1185">Reference proteome</keyword>
<dbReference type="InterPro" id="IPR000160">
    <property type="entry name" value="GGDEF_dom"/>
</dbReference>
<dbReference type="NCBIfam" id="TIGR00254">
    <property type="entry name" value="GGDEF"/>
    <property type="match status" value="1"/>
</dbReference>
<dbReference type="InterPro" id="IPR035919">
    <property type="entry name" value="EAL_sf"/>
</dbReference>
<evidence type="ECO:0000256" key="1">
    <source>
        <dbReference type="SAM" id="Phobius"/>
    </source>
</evidence>
<dbReference type="PROSITE" id="PS50883">
    <property type="entry name" value="EAL"/>
    <property type="match status" value="1"/>
</dbReference>
<dbReference type="SMART" id="SM00052">
    <property type="entry name" value="EAL"/>
    <property type="match status" value="1"/>
</dbReference>
<feature type="domain" description="EAL" evidence="2">
    <location>
        <begin position="588"/>
        <end position="841"/>
    </location>
</feature>
<keyword evidence="1" id="KW-0812">Transmembrane</keyword>
<dbReference type="PANTHER" id="PTHR33121">
    <property type="entry name" value="CYCLIC DI-GMP PHOSPHODIESTERASE PDEF"/>
    <property type="match status" value="1"/>
</dbReference>
<dbReference type="Proteomes" id="UP001596025">
    <property type="component" value="Unassembled WGS sequence"/>
</dbReference>
<feature type="transmembrane region" description="Helical" evidence="1">
    <location>
        <begin position="155"/>
        <end position="182"/>
    </location>
</feature>
<feature type="transmembrane region" description="Helical" evidence="1">
    <location>
        <begin position="194"/>
        <end position="217"/>
    </location>
</feature>
<dbReference type="Gene3D" id="3.20.20.450">
    <property type="entry name" value="EAL domain"/>
    <property type="match status" value="1"/>
</dbReference>
<feature type="domain" description="GGDEF" evidence="3">
    <location>
        <begin position="447"/>
        <end position="580"/>
    </location>
</feature>
<evidence type="ECO:0000313" key="4">
    <source>
        <dbReference type="EMBL" id="MFC4691870.1"/>
    </source>
</evidence>
<dbReference type="PROSITE" id="PS50887">
    <property type="entry name" value="GGDEF"/>
    <property type="match status" value="1"/>
</dbReference>
<dbReference type="InterPro" id="IPR003018">
    <property type="entry name" value="GAF"/>
</dbReference>
<feature type="transmembrane region" description="Helical" evidence="1">
    <location>
        <begin position="88"/>
        <end position="115"/>
    </location>
</feature>
<dbReference type="CDD" id="cd01949">
    <property type="entry name" value="GGDEF"/>
    <property type="match status" value="1"/>
</dbReference>
<dbReference type="InterPro" id="IPR001633">
    <property type="entry name" value="EAL_dom"/>
</dbReference>
<feature type="transmembrane region" description="Helical" evidence="1">
    <location>
        <begin position="57"/>
        <end position="76"/>
    </location>
</feature>
<dbReference type="SUPFAM" id="SSF141868">
    <property type="entry name" value="EAL domain-like"/>
    <property type="match status" value="1"/>
</dbReference>
<dbReference type="SUPFAM" id="SSF55781">
    <property type="entry name" value="GAF domain-like"/>
    <property type="match status" value="1"/>
</dbReference>
<name>A0ABV9LDL0_9ACTN</name>
<keyword evidence="1" id="KW-0472">Membrane</keyword>
<feature type="transmembrane region" description="Helical" evidence="1">
    <location>
        <begin position="223"/>
        <end position="243"/>
    </location>
</feature>
<proteinExistence type="predicted"/>
<dbReference type="SUPFAM" id="SSF55073">
    <property type="entry name" value="Nucleotide cyclase"/>
    <property type="match status" value="1"/>
</dbReference>
<organism evidence="4 5">
    <name type="scientific">Geodermatophilus arenarius</name>
    <dbReference type="NCBI Taxonomy" id="1137990"/>
    <lineage>
        <taxon>Bacteria</taxon>
        <taxon>Bacillati</taxon>
        <taxon>Actinomycetota</taxon>
        <taxon>Actinomycetes</taxon>
        <taxon>Geodermatophilales</taxon>
        <taxon>Geodermatophilaceae</taxon>
        <taxon>Geodermatophilus</taxon>
    </lineage>
</organism>
<reference evidence="5" key="1">
    <citation type="journal article" date="2019" name="Int. J. Syst. Evol. Microbiol.">
        <title>The Global Catalogue of Microorganisms (GCM) 10K type strain sequencing project: providing services to taxonomists for standard genome sequencing and annotation.</title>
        <authorList>
            <consortium name="The Broad Institute Genomics Platform"/>
            <consortium name="The Broad Institute Genome Sequencing Center for Infectious Disease"/>
            <person name="Wu L."/>
            <person name="Ma J."/>
        </authorList>
    </citation>
    <scope>NUCLEOTIDE SEQUENCE [LARGE SCALE GENOMIC DNA]</scope>
    <source>
        <strain evidence="5">CCUG 62763</strain>
    </source>
</reference>
<dbReference type="Pfam" id="PF00563">
    <property type="entry name" value="EAL"/>
    <property type="match status" value="1"/>
</dbReference>
<dbReference type="SMART" id="SM00065">
    <property type="entry name" value="GAF"/>
    <property type="match status" value="1"/>
</dbReference>
<dbReference type="InterPro" id="IPR029787">
    <property type="entry name" value="Nucleotide_cyclase"/>
</dbReference>
<dbReference type="Pfam" id="PF00990">
    <property type="entry name" value="GGDEF"/>
    <property type="match status" value="1"/>
</dbReference>
<dbReference type="SMART" id="SM00267">
    <property type="entry name" value="GGDEF"/>
    <property type="match status" value="1"/>
</dbReference>
<feature type="transmembrane region" description="Helical" evidence="1">
    <location>
        <begin position="20"/>
        <end position="45"/>
    </location>
</feature>
<gene>
    <name evidence="4" type="ORF">ACFO3M_00550</name>
</gene>
<dbReference type="CDD" id="cd01948">
    <property type="entry name" value="EAL"/>
    <property type="match status" value="1"/>
</dbReference>
<accession>A0ABV9LDL0</accession>
<dbReference type="InterPro" id="IPR029016">
    <property type="entry name" value="GAF-like_dom_sf"/>
</dbReference>
<dbReference type="InterPro" id="IPR050706">
    <property type="entry name" value="Cyclic-di-GMP_PDE-like"/>
</dbReference>
<dbReference type="EMBL" id="JBHSGR010000001">
    <property type="protein sequence ID" value="MFC4691870.1"/>
    <property type="molecule type" value="Genomic_DNA"/>
</dbReference>
<dbReference type="Gene3D" id="3.30.450.40">
    <property type="match status" value="1"/>
</dbReference>
<dbReference type="InterPro" id="IPR043128">
    <property type="entry name" value="Rev_trsase/Diguanyl_cyclase"/>
</dbReference>